<gene>
    <name evidence="6" type="ORF">ACPOL_4194</name>
</gene>
<dbReference type="CDD" id="cd00038">
    <property type="entry name" value="CAP_ED"/>
    <property type="match status" value="1"/>
</dbReference>
<dbReference type="InterPro" id="IPR018490">
    <property type="entry name" value="cNMP-bd_dom_sf"/>
</dbReference>
<accession>A0A2Z5G2W4</accession>
<feature type="domain" description="HTH crp-type" evidence="5">
    <location>
        <begin position="97"/>
        <end position="169"/>
    </location>
</feature>
<evidence type="ECO:0000313" key="7">
    <source>
        <dbReference type="Proteomes" id="UP000253606"/>
    </source>
</evidence>
<dbReference type="InterPro" id="IPR014710">
    <property type="entry name" value="RmlC-like_jellyroll"/>
</dbReference>
<evidence type="ECO:0000259" key="5">
    <source>
        <dbReference type="PROSITE" id="PS51063"/>
    </source>
</evidence>
<dbReference type="Proteomes" id="UP000253606">
    <property type="component" value="Chromosome"/>
</dbReference>
<evidence type="ECO:0008006" key="8">
    <source>
        <dbReference type="Google" id="ProtNLM"/>
    </source>
</evidence>
<dbReference type="InterPro" id="IPR036390">
    <property type="entry name" value="WH_DNA-bd_sf"/>
</dbReference>
<sequence length="176" mass="19131">MLCTGQIKLFCTSKAGKRVILKVAQPGDVLGLSAMIAGARHEATAEAIESVQFKRVRKAEFNEFLHEHIEASLHASHALSLESNRALINIRRLAVSASAAGKLAAVLLNWGCGASHREGESRFAMTLTHEELAALAGTSRETVTRTLRRFQDEQLIQIAGYSIRILSPRGLEELSG</sequence>
<dbReference type="SUPFAM" id="SSF46785">
    <property type="entry name" value="Winged helix' DNA-binding domain"/>
    <property type="match status" value="1"/>
</dbReference>
<dbReference type="KEGG" id="abas:ACPOL_4194"/>
<keyword evidence="3" id="KW-0804">Transcription</keyword>
<name>A0A2Z5G2W4_9BACT</name>
<dbReference type="PANTHER" id="PTHR24567:SF74">
    <property type="entry name" value="HTH-TYPE TRANSCRIPTIONAL REGULATOR ARCR"/>
    <property type="match status" value="1"/>
</dbReference>
<dbReference type="Pfam" id="PF13545">
    <property type="entry name" value="HTH_Crp_2"/>
    <property type="match status" value="1"/>
</dbReference>
<dbReference type="PROSITE" id="PS51063">
    <property type="entry name" value="HTH_CRP_2"/>
    <property type="match status" value="1"/>
</dbReference>
<evidence type="ECO:0000256" key="1">
    <source>
        <dbReference type="ARBA" id="ARBA00023015"/>
    </source>
</evidence>
<dbReference type="InterPro" id="IPR036388">
    <property type="entry name" value="WH-like_DNA-bd_sf"/>
</dbReference>
<dbReference type="SMART" id="SM00419">
    <property type="entry name" value="HTH_CRP"/>
    <property type="match status" value="1"/>
</dbReference>
<dbReference type="GO" id="GO:0003700">
    <property type="term" value="F:DNA-binding transcription factor activity"/>
    <property type="evidence" value="ECO:0007669"/>
    <property type="project" value="TreeGrafter"/>
</dbReference>
<keyword evidence="7" id="KW-1185">Reference proteome</keyword>
<dbReference type="GO" id="GO:0005829">
    <property type="term" value="C:cytosol"/>
    <property type="evidence" value="ECO:0007669"/>
    <property type="project" value="TreeGrafter"/>
</dbReference>
<dbReference type="Gene3D" id="1.10.10.10">
    <property type="entry name" value="Winged helix-like DNA-binding domain superfamily/Winged helix DNA-binding domain"/>
    <property type="match status" value="1"/>
</dbReference>
<dbReference type="InterPro" id="IPR000595">
    <property type="entry name" value="cNMP-bd_dom"/>
</dbReference>
<keyword evidence="1" id="KW-0805">Transcription regulation</keyword>
<reference evidence="6 7" key="1">
    <citation type="journal article" date="2018" name="Front. Microbiol.">
        <title>Hydrolytic Capabilities as a Key to Environmental Success: Chitinolytic and Cellulolytic Acidobacteria From Acidic Sub-arctic Soils and Boreal Peatlands.</title>
        <authorList>
            <person name="Belova S.E."/>
            <person name="Ravin N.V."/>
            <person name="Pankratov T.A."/>
            <person name="Rakitin A.L."/>
            <person name="Ivanova A.A."/>
            <person name="Beletsky A.V."/>
            <person name="Mardanov A.V."/>
            <person name="Sinninghe Damste J.S."/>
            <person name="Dedysh S.N."/>
        </authorList>
    </citation>
    <scope>NUCLEOTIDE SEQUENCE [LARGE SCALE GENOMIC DNA]</scope>
    <source>
        <strain evidence="6 7">SBC82</strain>
    </source>
</reference>
<dbReference type="Pfam" id="PF00027">
    <property type="entry name" value="cNMP_binding"/>
    <property type="match status" value="1"/>
</dbReference>
<dbReference type="PRINTS" id="PR00034">
    <property type="entry name" value="HTHCRP"/>
</dbReference>
<dbReference type="SUPFAM" id="SSF51206">
    <property type="entry name" value="cAMP-binding domain-like"/>
    <property type="match status" value="1"/>
</dbReference>
<dbReference type="AlphaFoldDB" id="A0A2Z5G2W4"/>
<evidence type="ECO:0000256" key="3">
    <source>
        <dbReference type="ARBA" id="ARBA00023163"/>
    </source>
</evidence>
<evidence type="ECO:0000256" key="2">
    <source>
        <dbReference type="ARBA" id="ARBA00023125"/>
    </source>
</evidence>
<dbReference type="PANTHER" id="PTHR24567">
    <property type="entry name" value="CRP FAMILY TRANSCRIPTIONAL REGULATORY PROTEIN"/>
    <property type="match status" value="1"/>
</dbReference>
<proteinExistence type="predicted"/>
<organism evidence="6 7">
    <name type="scientific">Acidisarcina polymorpha</name>
    <dbReference type="NCBI Taxonomy" id="2211140"/>
    <lineage>
        <taxon>Bacteria</taxon>
        <taxon>Pseudomonadati</taxon>
        <taxon>Acidobacteriota</taxon>
        <taxon>Terriglobia</taxon>
        <taxon>Terriglobales</taxon>
        <taxon>Acidobacteriaceae</taxon>
        <taxon>Acidisarcina</taxon>
    </lineage>
</organism>
<dbReference type="GO" id="GO:0003677">
    <property type="term" value="F:DNA binding"/>
    <property type="evidence" value="ECO:0007669"/>
    <property type="project" value="UniProtKB-KW"/>
</dbReference>
<dbReference type="InterPro" id="IPR050397">
    <property type="entry name" value="Env_Response_Regulators"/>
</dbReference>
<feature type="domain" description="Cyclic nucleotide-binding" evidence="4">
    <location>
        <begin position="1"/>
        <end position="65"/>
    </location>
</feature>
<dbReference type="InterPro" id="IPR012318">
    <property type="entry name" value="HTH_CRP"/>
</dbReference>
<dbReference type="Gene3D" id="2.60.120.10">
    <property type="entry name" value="Jelly Rolls"/>
    <property type="match status" value="1"/>
</dbReference>
<evidence type="ECO:0000259" key="4">
    <source>
        <dbReference type="PROSITE" id="PS50042"/>
    </source>
</evidence>
<dbReference type="EMBL" id="CP030840">
    <property type="protein sequence ID" value="AXC13471.1"/>
    <property type="molecule type" value="Genomic_DNA"/>
</dbReference>
<dbReference type="PROSITE" id="PS50042">
    <property type="entry name" value="CNMP_BINDING_3"/>
    <property type="match status" value="1"/>
</dbReference>
<evidence type="ECO:0000313" key="6">
    <source>
        <dbReference type="EMBL" id="AXC13471.1"/>
    </source>
</evidence>
<keyword evidence="2" id="KW-0238">DNA-binding</keyword>
<protein>
    <recommendedName>
        <fullName evidence="8">Transcriptional regulator, Crp/Fnr family</fullName>
    </recommendedName>
</protein>